<dbReference type="Gene3D" id="3.40.50.300">
    <property type="entry name" value="P-loop containing nucleotide triphosphate hydrolases"/>
    <property type="match status" value="1"/>
</dbReference>
<sequence length="378" mass="45894">MAHKKTWLICKEEPLAGMSFTNIFRLLWENKFRIHPKYYLRFWYAIGLATITAPMRVIERILYHRKIKKTEIKTDPIFVIGHYRTGTTYLMTLLSMDKDRGYVSNLEGYAPHFFLSFPKITKALIDMSLPDVRPMDNVPMGAEEPTEEEYSIGAMSKYGYYNGFIFPRNFDQYTRYLTFEGLPKDLEKWKKIYYYFVQKMTLKYEGRQMIFKNPTNSYRIPHILEMFPNAKFIHTYRNPYEVYPSTYKFFDEVFAIYTLQTWDDEKMKLDILRNYKTLYEYLERDIKLIPEGNIVHVKYEEFIEEPMKHIDRIYSELGLELKEEYRENMRKYAETQKREYKPNVHKITDDVIERVNKYWSDYRDHWGYEKIEPSSTSN</sequence>
<dbReference type="Pfam" id="PF13469">
    <property type="entry name" value="Sulfotransfer_3"/>
    <property type="match status" value="1"/>
</dbReference>
<protein>
    <submittedName>
        <fullName evidence="2">Sulfotransferase</fullName>
    </submittedName>
</protein>
<dbReference type="AlphaFoldDB" id="A0A9Y1BKM2"/>
<name>A0A9Y1BKM2_9ARCH</name>
<reference evidence="2" key="1">
    <citation type="journal article" date="2022" name="Nat. Microbiol.">
        <title>Unique mobile elements and scalable gene flow at the prokaryote-eukaryote boundary revealed by circularized Asgard archaea genomes.</title>
        <authorList>
            <person name="Wu F."/>
            <person name="Speth D.R."/>
            <person name="Philosof A."/>
            <person name="Cremiere A."/>
            <person name="Narayanan A."/>
            <person name="Barco R.A."/>
            <person name="Connon S.A."/>
            <person name="Amend J.P."/>
            <person name="Antoshechkin I.A."/>
            <person name="Orphan V.J."/>
        </authorList>
    </citation>
    <scope>NUCLEOTIDE SEQUENCE</scope>
    <source>
        <strain evidence="2">PM71</strain>
    </source>
</reference>
<dbReference type="PANTHER" id="PTHR36451:SF1">
    <property type="entry name" value="OMEGA-HYDROXY-BETA-DIHYDROMENAQUINONE-9 SULFOTRANSFERASE STF3"/>
    <property type="match status" value="1"/>
</dbReference>
<keyword evidence="1" id="KW-1133">Transmembrane helix</keyword>
<evidence type="ECO:0000313" key="2">
    <source>
        <dbReference type="EMBL" id="UJG40596.1"/>
    </source>
</evidence>
<evidence type="ECO:0000256" key="1">
    <source>
        <dbReference type="SAM" id="Phobius"/>
    </source>
</evidence>
<dbReference type="PANTHER" id="PTHR36451">
    <property type="entry name" value="PAPS-DEPENDENT SULFOTRANSFERASE STF3"/>
    <property type="match status" value="1"/>
</dbReference>
<feature type="transmembrane region" description="Helical" evidence="1">
    <location>
        <begin position="38"/>
        <end position="58"/>
    </location>
</feature>
<dbReference type="Proteomes" id="UP001201020">
    <property type="component" value="Chromosome"/>
</dbReference>
<organism evidence="2">
    <name type="scientific">Candidatus Heimdallarchaeum aukensis</name>
    <dbReference type="NCBI Taxonomy" id="2876573"/>
    <lineage>
        <taxon>Archaea</taxon>
        <taxon>Promethearchaeati</taxon>
        <taxon>Candidatus Heimdallarchaeota</taxon>
        <taxon>Candidatus Heimdallarchaeia (ex Rinke et al. 2021) (nom. nud.)</taxon>
        <taxon>Candidatus Heimdallarchaeales</taxon>
        <taxon>Candidatus Heimdallarchaeaceae</taxon>
        <taxon>Candidatus Heimdallarchaeum</taxon>
    </lineage>
</organism>
<proteinExistence type="predicted"/>
<dbReference type="InterPro" id="IPR027417">
    <property type="entry name" value="P-loop_NTPase"/>
</dbReference>
<gene>
    <name evidence="2" type="ORF">K9W45_12270</name>
</gene>
<dbReference type="SUPFAM" id="SSF52540">
    <property type="entry name" value="P-loop containing nucleoside triphosphate hydrolases"/>
    <property type="match status" value="1"/>
</dbReference>
<accession>A0A9Y1BKM2</accession>
<dbReference type="InterPro" id="IPR052736">
    <property type="entry name" value="Stf3_sulfotransferase"/>
</dbReference>
<keyword evidence="1" id="KW-0812">Transmembrane</keyword>
<dbReference type="EMBL" id="CP084166">
    <property type="protein sequence ID" value="UJG40596.1"/>
    <property type="molecule type" value="Genomic_DNA"/>
</dbReference>
<keyword evidence="1" id="KW-0472">Membrane</keyword>